<evidence type="ECO:0000256" key="2">
    <source>
        <dbReference type="SAM" id="Phobius"/>
    </source>
</evidence>
<dbReference type="EMBL" id="LCDG01000001">
    <property type="protein sequence ID" value="KKS48308.1"/>
    <property type="molecule type" value="Genomic_DNA"/>
</dbReference>
<feature type="transmembrane region" description="Helical" evidence="2">
    <location>
        <begin position="9"/>
        <end position="30"/>
    </location>
</feature>
<proteinExistence type="predicted"/>
<keyword evidence="2" id="KW-0472">Membrane</keyword>
<keyword evidence="2" id="KW-0812">Transmembrane</keyword>
<evidence type="ECO:0000256" key="1">
    <source>
        <dbReference type="SAM" id="MobiDB-lite"/>
    </source>
</evidence>
<dbReference type="STRING" id="1618756.UV12_C0001G0003"/>
<evidence type="ECO:0000313" key="3">
    <source>
        <dbReference type="EMBL" id="KKS48308.1"/>
    </source>
</evidence>
<reference evidence="3 4" key="1">
    <citation type="journal article" date="2015" name="Nature">
        <title>rRNA introns, odd ribosomes, and small enigmatic genomes across a large radiation of phyla.</title>
        <authorList>
            <person name="Brown C.T."/>
            <person name="Hug L.A."/>
            <person name="Thomas B.C."/>
            <person name="Sharon I."/>
            <person name="Castelle C.J."/>
            <person name="Singh A."/>
            <person name="Wilkins M.J."/>
            <person name="Williams K.H."/>
            <person name="Banfield J.F."/>
        </authorList>
    </citation>
    <scope>NUCLEOTIDE SEQUENCE [LARGE SCALE GENOMIC DNA]</scope>
</reference>
<feature type="compositionally biased region" description="Polar residues" evidence="1">
    <location>
        <begin position="138"/>
        <end position="154"/>
    </location>
</feature>
<protein>
    <submittedName>
        <fullName evidence="3">Uncharacterized protein</fullName>
    </submittedName>
</protein>
<comment type="caution">
    <text evidence="3">The sequence shown here is derived from an EMBL/GenBank/DDBJ whole genome shotgun (WGS) entry which is preliminary data.</text>
</comment>
<dbReference type="AlphaFoldDB" id="A0A0G1CFH5"/>
<gene>
    <name evidence="3" type="ORF">UV12_C0001G0003</name>
</gene>
<name>A0A0G1CFH5_9BACT</name>
<dbReference type="Proteomes" id="UP000034704">
    <property type="component" value="Unassembled WGS sequence"/>
</dbReference>
<accession>A0A0G1CFH5</accession>
<sequence length="163" mass="17215">MQQEQIKKIIINGLAVLVIAGVVVTGYLSFTGGSTEDTATYDVSIVGQVAEETRLIGAEIDRTVSELRGLDSALDSSVAIFDLPAFMNLKDFSVSIFEEPVGRDNPFIPTLWKAQMKVIEGVEQKSSASSGIISSTQVVQSTPASTPGPQSSLGTLPDINPGI</sequence>
<keyword evidence="2" id="KW-1133">Transmembrane helix</keyword>
<feature type="region of interest" description="Disordered" evidence="1">
    <location>
        <begin position="138"/>
        <end position="163"/>
    </location>
</feature>
<organism evidence="3 4">
    <name type="scientific">Candidatus Nomurabacteria bacterium GW2011_GWC2_42_20</name>
    <dbReference type="NCBI Taxonomy" id="1618756"/>
    <lineage>
        <taxon>Bacteria</taxon>
        <taxon>Candidatus Nomuraibacteriota</taxon>
    </lineage>
</organism>
<evidence type="ECO:0000313" key="4">
    <source>
        <dbReference type="Proteomes" id="UP000034704"/>
    </source>
</evidence>